<comment type="caution">
    <text evidence="5">The sequence shown here is derived from an EMBL/GenBank/DDBJ whole genome shotgun (WGS) entry which is preliminary data.</text>
</comment>
<evidence type="ECO:0000313" key="5">
    <source>
        <dbReference type="EMBL" id="PIQ89527.1"/>
    </source>
</evidence>
<keyword evidence="2" id="KW-1133">Transmembrane helix</keyword>
<reference evidence="5 6" key="1">
    <citation type="submission" date="2017-09" db="EMBL/GenBank/DDBJ databases">
        <title>Depth-based differentiation of microbial function through sediment-hosted aquifers and enrichment of novel symbionts in the deep terrestrial subsurface.</title>
        <authorList>
            <person name="Probst A.J."/>
            <person name="Ladd B."/>
            <person name="Jarett J.K."/>
            <person name="Geller-Mcgrath D.E."/>
            <person name="Sieber C.M."/>
            <person name="Emerson J.B."/>
            <person name="Anantharaman K."/>
            <person name="Thomas B.C."/>
            <person name="Malmstrom R."/>
            <person name="Stieglmeier M."/>
            <person name="Klingl A."/>
            <person name="Woyke T."/>
            <person name="Ryan C.M."/>
            <person name="Banfield J.F."/>
        </authorList>
    </citation>
    <scope>NUCLEOTIDE SEQUENCE [LARGE SCALE GENOMIC DNA]</scope>
    <source>
        <strain evidence="5">CG11_big_fil_rev_8_21_14_0_20_42_13</strain>
    </source>
</reference>
<evidence type="ECO:0000313" key="6">
    <source>
        <dbReference type="Proteomes" id="UP000229641"/>
    </source>
</evidence>
<name>A0A2H0LYR5_9BACT</name>
<dbReference type="InterPro" id="IPR053875">
    <property type="entry name" value="Cytochrom_c_NrfB-like_dom"/>
</dbReference>
<dbReference type="Proteomes" id="UP000229641">
    <property type="component" value="Unassembled WGS sequence"/>
</dbReference>
<gene>
    <name evidence="5" type="ORF">COV72_02570</name>
</gene>
<protein>
    <submittedName>
        <fullName evidence="5">Uncharacterized protein</fullName>
    </submittedName>
</protein>
<keyword evidence="1" id="KW-0732">Signal</keyword>
<dbReference type="Gene3D" id="3.90.10.10">
    <property type="entry name" value="Cytochrome C3"/>
    <property type="match status" value="1"/>
</dbReference>
<dbReference type="Gene3D" id="1.10.1130.10">
    <property type="entry name" value="Flavocytochrome C3, Chain A"/>
    <property type="match status" value="1"/>
</dbReference>
<dbReference type="GO" id="GO:0016491">
    <property type="term" value="F:oxidoreductase activity"/>
    <property type="evidence" value="ECO:0007669"/>
    <property type="project" value="TreeGrafter"/>
</dbReference>
<proteinExistence type="predicted"/>
<evidence type="ECO:0000259" key="4">
    <source>
        <dbReference type="Pfam" id="PF22678"/>
    </source>
</evidence>
<keyword evidence="2" id="KW-0812">Transmembrane</keyword>
<feature type="domain" description="Doubled CXXCH motif" evidence="3">
    <location>
        <begin position="226"/>
        <end position="264"/>
    </location>
</feature>
<dbReference type="InterPro" id="IPR010177">
    <property type="entry name" value="Paired_CXXCH_1"/>
</dbReference>
<keyword evidence="2" id="KW-0472">Membrane</keyword>
<sequence length="314" mass="35509">MEYQIPNIENQKYRSIIFLIFIFVSLQLAFFIDKNTAFAEGLKNLNDDCRGCHQIEVESFDLTLHSAEIDCAACHGDVKKHLSESDKKGNIINPANYALKKANAVCLLCHTEKERDVRDKFRAVANLHDDIACFRCHVVHLTAVDAPVSDIDGFRDDLSIDCAFCHDDQGRIFSESEHASSGLICSDCHLLHKISTISQDIEEQIEKCLSCHPQQQLEFKYPYPHPLRERQIKCSDCHNPHGWQFDKMLKKDGDRVCADCHADVAIEGGRHPAGKNADHPFGTVACMDCHRPHGSIFDKILIHNIDSICQTCHN</sequence>
<feature type="domain" description="Doubled CXXCH motif" evidence="3">
    <location>
        <begin position="280"/>
        <end position="314"/>
    </location>
</feature>
<dbReference type="EMBL" id="PCWA01000035">
    <property type="protein sequence ID" value="PIQ89527.1"/>
    <property type="molecule type" value="Genomic_DNA"/>
</dbReference>
<organism evidence="5 6">
    <name type="scientific">Candidatus Ghiorseimicrobium undicola</name>
    <dbReference type="NCBI Taxonomy" id="1974746"/>
    <lineage>
        <taxon>Bacteria</taxon>
        <taxon>Pseudomonadati</taxon>
        <taxon>Candidatus Omnitrophota</taxon>
        <taxon>Candidatus Ghiorseimicrobium</taxon>
    </lineage>
</organism>
<accession>A0A2H0LYR5</accession>
<dbReference type="Pfam" id="PF09699">
    <property type="entry name" value="Paired_CXXCH_1"/>
    <property type="match status" value="2"/>
</dbReference>
<dbReference type="Pfam" id="PF22678">
    <property type="entry name" value="Cytochrom_c_NrfB-like"/>
    <property type="match status" value="1"/>
</dbReference>
<evidence type="ECO:0000259" key="3">
    <source>
        <dbReference type="Pfam" id="PF09699"/>
    </source>
</evidence>
<dbReference type="InterPro" id="IPR051829">
    <property type="entry name" value="Multiheme_Cytochr_ET"/>
</dbReference>
<dbReference type="AlphaFoldDB" id="A0A2H0LYR5"/>
<feature type="transmembrane region" description="Helical" evidence="2">
    <location>
        <begin position="12"/>
        <end position="32"/>
    </location>
</feature>
<dbReference type="NCBIfam" id="TIGR01905">
    <property type="entry name" value="paired_CXXCH_1"/>
    <property type="match status" value="2"/>
</dbReference>
<dbReference type="InterPro" id="IPR036280">
    <property type="entry name" value="Multihaem_cyt_sf"/>
</dbReference>
<feature type="domain" description="Cytochrome c-type protein NrfB-like" evidence="4">
    <location>
        <begin position="71"/>
        <end position="142"/>
    </location>
</feature>
<dbReference type="PANTHER" id="PTHR35038:SF8">
    <property type="entry name" value="C-TYPE POLYHEME CYTOCHROME OMCC"/>
    <property type="match status" value="1"/>
</dbReference>
<evidence type="ECO:0000256" key="2">
    <source>
        <dbReference type="SAM" id="Phobius"/>
    </source>
</evidence>
<dbReference type="SUPFAM" id="SSF48695">
    <property type="entry name" value="Multiheme cytochromes"/>
    <property type="match status" value="2"/>
</dbReference>
<dbReference type="PANTHER" id="PTHR35038">
    <property type="entry name" value="DISSIMILATORY SULFITE REDUCTASE SIRA"/>
    <property type="match status" value="1"/>
</dbReference>
<evidence type="ECO:0000256" key="1">
    <source>
        <dbReference type="ARBA" id="ARBA00022729"/>
    </source>
</evidence>